<protein>
    <submittedName>
        <fullName evidence="2">Uncharacterized protein</fullName>
    </submittedName>
</protein>
<feature type="non-terminal residue" evidence="2">
    <location>
        <position position="1"/>
    </location>
</feature>
<gene>
    <name evidence="2" type="ORF">MSPICULIGERA_LOCUS9358</name>
</gene>
<comment type="similarity">
    <text evidence="1">Belongs to the peptidase S10 family.</text>
</comment>
<dbReference type="GO" id="GO:0004185">
    <property type="term" value="F:serine-type carboxypeptidase activity"/>
    <property type="evidence" value="ECO:0007669"/>
    <property type="project" value="InterPro"/>
</dbReference>
<dbReference type="Pfam" id="PF00450">
    <property type="entry name" value="Peptidase_S10"/>
    <property type="match status" value="1"/>
</dbReference>
<dbReference type="Gene3D" id="3.40.50.11320">
    <property type="match status" value="1"/>
</dbReference>
<dbReference type="AlphaFoldDB" id="A0AA36FWX0"/>
<dbReference type="InterPro" id="IPR029058">
    <property type="entry name" value="AB_hydrolase_fold"/>
</dbReference>
<comment type="caution">
    <text evidence="2">The sequence shown here is derived from an EMBL/GenBank/DDBJ whole genome shotgun (WGS) entry which is preliminary data.</text>
</comment>
<dbReference type="Proteomes" id="UP001177023">
    <property type="component" value="Unassembled WGS sequence"/>
</dbReference>
<dbReference type="EMBL" id="CATQJA010002508">
    <property type="protein sequence ID" value="CAJ0570927.1"/>
    <property type="molecule type" value="Genomic_DNA"/>
</dbReference>
<name>A0AA36FWX0_9BILA</name>
<proteinExistence type="inferred from homology"/>
<dbReference type="GO" id="GO:0006508">
    <property type="term" value="P:proteolysis"/>
    <property type="evidence" value="ECO:0007669"/>
    <property type="project" value="InterPro"/>
</dbReference>
<evidence type="ECO:0000313" key="3">
    <source>
        <dbReference type="Proteomes" id="UP001177023"/>
    </source>
</evidence>
<sequence>MLYYGDMDAICNPILGLRFSLQIFETIPDYQAYYLANRVAGKWLQNSGCRFATHAGHNVGRDRPEVLQHLFEKFIAGKAPGE</sequence>
<evidence type="ECO:0000313" key="2">
    <source>
        <dbReference type="EMBL" id="CAJ0570927.1"/>
    </source>
</evidence>
<dbReference type="SUPFAM" id="SSF53474">
    <property type="entry name" value="alpha/beta-Hydrolases"/>
    <property type="match status" value="1"/>
</dbReference>
<organism evidence="2 3">
    <name type="scientific">Mesorhabditis spiculigera</name>
    <dbReference type="NCBI Taxonomy" id="96644"/>
    <lineage>
        <taxon>Eukaryota</taxon>
        <taxon>Metazoa</taxon>
        <taxon>Ecdysozoa</taxon>
        <taxon>Nematoda</taxon>
        <taxon>Chromadorea</taxon>
        <taxon>Rhabditida</taxon>
        <taxon>Rhabditina</taxon>
        <taxon>Rhabditomorpha</taxon>
        <taxon>Rhabditoidea</taxon>
        <taxon>Rhabditidae</taxon>
        <taxon>Mesorhabditinae</taxon>
        <taxon>Mesorhabditis</taxon>
    </lineage>
</organism>
<accession>A0AA36FWX0</accession>
<keyword evidence="3" id="KW-1185">Reference proteome</keyword>
<evidence type="ECO:0000256" key="1">
    <source>
        <dbReference type="ARBA" id="ARBA00009431"/>
    </source>
</evidence>
<reference evidence="2" key="1">
    <citation type="submission" date="2023-06" db="EMBL/GenBank/DDBJ databases">
        <authorList>
            <person name="Delattre M."/>
        </authorList>
    </citation>
    <scope>NUCLEOTIDE SEQUENCE</scope>
    <source>
        <strain evidence="2">AF72</strain>
    </source>
</reference>
<dbReference type="InterPro" id="IPR001563">
    <property type="entry name" value="Peptidase_S10"/>
</dbReference>